<name>H2J5Q3_MARPK</name>
<sequence length="256" mass="30146">MNKTIKKYIIIFLFITIFIGFWGVISLNRVFDKVYFINDSNEVLKKYMSSTPIKITFKIDYLPQCEITEPEIILNVWRRISELPVYKYIESSNNPNLTIIGSIFFLDGSKKDFLVNKDLKIGKYIYGSDEDIEFFKEILKEKLFNISNISKLLFDNRAKIIFFDKLNGALINDEKLIMEIYNTINTSLQIYSSEKIGKILQNKKNSIYKVKVIFDNIDVITFEIFDAETFAVYYMDKFLYLRKGNILKVLEFGSKE</sequence>
<organism evidence="2 3">
    <name type="scientific">Marinitoga piezophila (strain DSM 14283 / JCM 11233 / KA3)</name>
    <dbReference type="NCBI Taxonomy" id="443254"/>
    <lineage>
        <taxon>Bacteria</taxon>
        <taxon>Thermotogati</taxon>
        <taxon>Thermotogota</taxon>
        <taxon>Thermotogae</taxon>
        <taxon>Petrotogales</taxon>
        <taxon>Petrotogaceae</taxon>
        <taxon>Marinitoga</taxon>
    </lineage>
</organism>
<dbReference type="STRING" id="443254.Marpi_0599"/>
<dbReference type="Proteomes" id="UP000007161">
    <property type="component" value="Chromosome"/>
</dbReference>
<reference evidence="3" key="2">
    <citation type="submission" date="2012-01" db="EMBL/GenBank/DDBJ databases">
        <title>Complete sequence of chromosome of Marinitoga piezophila KA3.</title>
        <authorList>
            <person name="Lucas S."/>
            <person name="Han J."/>
            <person name="Lapidus A."/>
            <person name="Cheng J.-F."/>
            <person name="Goodwin L."/>
            <person name="Pitluck S."/>
            <person name="Peters L."/>
            <person name="Mikhailova N."/>
            <person name="Teshima H."/>
            <person name="Detter J.C."/>
            <person name="Han C."/>
            <person name="Tapia R."/>
            <person name="Land M."/>
            <person name="Hauser L."/>
            <person name="Kyrpides N."/>
            <person name="Ivanova N."/>
            <person name="Pagani I."/>
            <person name="Jebbar M."/>
            <person name="Vannier P."/>
            <person name="Oger P."/>
            <person name="Cario A."/>
            <person name="Bartlett D."/>
            <person name="Noll K.M."/>
            <person name="Woyke T."/>
        </authorList>
    </citation>
    <scope>NUCLEOTIDE SEQUENCE [LARGE SCALE GENOMIC DNA]</scope>
    <source>
        <strain evidence="3">DSM 14283 / JCM 11233 / KA3</strain>
    </source>
</reference>
<keyword evidence="3" id="KW-1185">Reference proteome</keyword>
<accession>H2J5Q3</accession>
<dbReference type="AlphaFoldDB" id="H2J5Q3"/>
<dbReference type="EMBL" id="CP003257">
    <property type="protein sequence ID" value="AEX85039.1"/>
    <property type="molecule type" value="Genomic_DNA"/>
</dbReference>
<evidence type="ECO:0000313" key="3">
    <source>
        <dbReference type="Proteomes" id="UP000007161"/>
    </source>
</evidence>
<dbReference type="OrthoDB" id="47188at2"/>
<dbReference type="KEGG" id="mpz:Marpi_0599"/>
<dbReference type="InterPro" id="IPR025031">
    <property type="entry name" value="DUF3919"/>
</dbReference>
<dbReference type="eggNOG" id="ENOG5030M0I">
    <property type="taxonomic scope" value="Bacteria"/>
</dbReference>
<evidence type="ECO:0000313" key="2">
    <source>
        <dbReference type="EMBL" id="AEX85039.1"/>
    </source>
</evidence>
<gene>
    <name evidence="2" type="ordered locus">Marpi_0599</name>
</gene>
<keyword evidence="1" id="KW-0812">Transmembrane</keyword>
<evidence type="ECO:0000256" key="1">
    <source>
        <dbReference type="SAM" id="Phobius"/>
    </source>
</evidence>
<reference evidence="2 3" key="1">
    <citation type="journal article" date="2012" name="J. Bacteriol.">
        <title>Complete Genome Sequence of the Thermophilic, Piezophilic, Heterotrophic Bacterium Marinitoga piezophila KA3.</title>
        <authorList>
            <person name="Lucas S."/>
            <person name="Han J."/>
            <person name="Lapidus A."/>
            <person name="Cheng J.F."/>
            <person name="Goodwin L.A."/>
            <person name="Pitluck S."/>
            <person name="Peters L."/>
            <person name="Mikhailova N."/>
            <person name="Teshima H."/>
            <person name="Detter J.C."/>
            <person name="Han C."/>
            <person name="Tapia R."/>
            <person name="Land M."/>
            <person name="Hauser L."/>
            <person name="Kyrpides N.C."/>
            <person name="Ivanova N."/>
            <person name="Pagani I."/>
            <person name="Vannier P."/>
            <person name="Oger P."/>
            <person name="Bartlett D.H."/>
            <person name="Noll K.M."/>
            <person name="Woyke T."/>
            <person name="Jebbar M."/>
        </authorList>
    </citation>
    <scope>NUCLEOTIDE SEQUENCE [LARGE SCALE GENOMIC DNA]</scope>
    <source>
        <strain evidence="3">DSM 14283 / JCM 11233 / KA3</strain>
    </source>
</reference>
<feature type="transmembrane region" description="Helical" evidence="1">
    <location>
        <begin position="7"/>
        <end position="25"/>
    </location>
</feature>
<proteinExistence type="predicted"/>
<protein>
    <submittedName>
        <fullName evidence="2">Uncharacterized protein</fullName>
    </submittedName>
</protein>
<dbReference type="HOGENOM" id="CLU_1085042_0_0_0"/>
<keyword evidence="1" id="KW-1133">Transmembrane helix</keyword>
<dbReference type="Pfam" id="PF13057">
    <property type="entry name" value="DUF3919"/>
    <property type="match status" value="1"/>
</dbReference>
<keyword evidence="1" id="KW-0472">Membrane</keyword>
<dbReference type="RefSeq" id="WP_014296111.1">
    <property type="nucleotide sequence ID" value="NC_016751.1"/>
</dbReference>